<dbReference type="InterPro" id="IPR002543">
    <property type="entry name" value="FtsK_dom"/>
</dbReference>
<keyword evidence="3" id="KW-1003">Cell membrane</keyword>
<feature type="region of interest" description="Disordered" evidence="14">
    <location>
        <begin position="268"/>
        <end position="294"/>
    </location>
</feature>
<dbReference type="PANTHER" id="PTHR22683:SF41">
    <property type="entry name" value="DNA TRANSLOCASE FTSK"/>
    <property type="match status" value="1"/>
</dbReference>
<keyword evidence="5 15" id="KW-0812">Transmembrane</keyword>
<feature type="transmembrane region" description="Helical" evidence="15">
    <location>
        <begin position="168"/>
        <end position="191"/>
    </location>
</feature>
<keyword evidence="12" id="KW-0131">Cell cycle</keyword>
<keyword evidence="6" id="KW-0547">Nucleotide-binding</keyword>
<dbReference type="Gene3D" id="3.30.980.40">
    <property type="match status" value="1"/>
</dbReference>
<evidence type="ECO:0000256" key="8">
    <source>
        <dbReference type="ARBA" id="ARBA00022840"/>
    </source>
</evidence>
<keyword evidence="11 15" id="KW-0472">Membrane</keyword>
<evidence type="ECO:0000256" key="4">
    <source>
        <dbReference type="ARBA" id="ARBA00022618"/>
    </source>
</evidence>
<feature type="transmembrane region" description="Helical" evidence="15">
    <location>
        <begin position="79"/>
        <end position="104"/>
    </location>
</feature>
<evidence type="ECO:0000256" key="1">
    <source>
        <dbReference type="ARBA" id="ARBA00004651"/>
    </source>
</evidence>
<evidence type="ECO:0000256" key="7">
    <source>
        <dbReference type="ARBA" id="ARBA00022829"/>
    </source>
</evidence>
<dbReference type="Gene3D" id="3.40.50.300">
    <property type="entry name" value="P-loop containing nucleotide triphosphate hydrolases"/>
    <property type="match status" value="1"/>
</dbReference>
<dbReference type="GO" id="GO:0005524">
    <property type="term" value="F:ATP binding"/>
    <property type="evidence" value="ECO:0007669"/>
    <property type="project" value="UniProtKB-KW"/>
</dbReference>
<evidence type="ECO:0000256" key="13">
    <source>
        <dbReference type="SAM" id="Coils"/>
    </source>
</evidence>
<dbReference type="GO" id="GO:0051301">
    <property type="term" value="P:cell division"/>
    <property type="evidence" value="ECO:0007669"/>
    <property type="project" value="UniProtKB-KW"/>
</dbReference>
<keyword evidence="10" id="KW-0238">DNA-binding</keyword>
<feature type="transmembrane region" description="Helical" evidence="15">
    <location>
        <begin position="125"/>
        <end position="148"/>
    </location>
</feature>
<dbReference type="InterPro" id="IPR050206">
    <property type="entry name" value="FtsK/SpoIIIE/SftA"/>
</dbReference>
<keyword evidence="8" id="KW-0067">ATP-binding</keyword>
<dbReference type="GO" id="GO:0003677">
    <property type="term" value="F:DNA binding"/>
    <property type="evidence" value="ECO:0007669"/>
    <property type="project" value="UniProtKB-KW"/>
</dbReference>
<dbReference type="GO" id="GO:0005886">
    <property type="term" value="C:plasma membrane"/>
    <property type="evidence" value="ECO:0007669"/>
    <property type="project" value="UniProtKB-SubCell"/>
</dbReference>
<evidence type="ECO:0000256" key="11">
    <source>
        <dbReference type="ARBA" id="ARBA00023136"/>
    </source>
</evidence>
<dbReference type="AlphaFoldDB" id="A0A381X8B8"/>
<dbReference type="InterPro" id="IPR027417">
    <property type="entry name" value="P-loop_NTPase"/>
</dbReference>
<evidence type="ECO:0000256" key="12">
    <source>
        <dbReference type="ARBA" id="ARBA00023306"/>
    </source>
</evidence>
<comment type="similarity">
    <text evidence="2">Belongs to the FtsK/SpoIIIE/SftA family.</text>
</comment>
<feature type="non-terminal residue" evidence="17">
    <location>
        <position position="1"/>
    </location>
</feature>
<evidence type="ECO:0000256" key="15">
    <source>
        <dbReference type="SAM" id="Phobius"/>
    </source>
</evidence>
<evidence type="ECO:0000256" key="10">
    <source>
        <dbReference type="ARBA" id="ARBA00023125"/>
    </source>
</evidence>
<feature type="non-terminal residue" evidence="17">
    <location>
        <position position="618"/>
    </location>
</feature>
<accession>A0A381X8B8</accession>
<dbReference type="CDD" id="cd01127">
    <property type="entry name" value="TrwB_TraG_TraD_VirD4"/>
    <property type="match status" value="1"/>
</dbReference>
<keyword evidence="7" id="KW-0159">Chromosome partition</keyword>
<evidence type="ECO:0000256" key="9">
    <source>
        <dbReference type="ARBA" id="ARBA00022989"/>
    </source>
</evidence>
<feature type="coiled-coil region" evidence="13">
    <location>
        <begin position="231"/>
        <end position="258"/>
    </location>
</feature>
<dbReference type="Pfam" id="PF17854">
    <property type="entry name" value="FtsK_alpha"/>
    <property type="match status" value="1"/>
</dbReference>
<evidence type="ECO:0000256" key="14">
    <source>
        <dbReference type="SAM" id="MobiDB-lite"/>
    </source>
</evidence>
<protein>
    <recommendedName>
        <fullName evidence="16">FtsK domain-containing protein</fullName>
    </recommendedName>
</protein>
<evidence type="ECO:0000256" key="2">
    <source>
        <dbReference type="ARBA" id="ARBA00006474"/>
    </source>
</evidence>
<evidence type="ECO:0000256" key="3">
    <source>
        <dbReference type="ARBA" id="ARBA00022475"/>
    </source>
</evidence>
<reference evidence="17" key="1">
    <citation type="submission" date="2018-05" db="EMBL/GenBank/DDBJ databases">
        <authorList>
            <person name="Lanie J.A."/>
            <person name="Ng W.-L."/>
            <person name="Kazmierczak K.M."/>
            <person name="Andrzejewski T.M."/>
            <person name="Davidsen T.M."/>
            <person name="Wayne K.J."/>
            <person name="Tettelin H."/>
            <person name="Glass J.I."/>
            <person name="Rusch D."/>
            <person name="Podicherti R."/>
            <person name="Tsui H.-C.T."/>
            <person name="Winkler M.E."/>
        </authorList>
    </citation>
    <scope>NUCLEOTIDE SEQUENCE</scope>
</reference>
<dbReference type="InterPro" id="IPR041027">
    <property type="entry name" value="FtsK_alpha"/>
</dbReference>
<dbReference type="PROSITE" id="PS50901">
    <property type="entry name" value="FTSK"/>
    <property type="match status" value="1"/>
</dbReference>
<dbReference type="Pfam" id="PF13491">
    <property type="entry name" value="FtsK_4TM"/>
    <property type="match status" value="1"/>
</dbReference>
<sequence length="618" mass="68894">VARKSQATKKTADQAVSISRIKLNQLIFESWLIVQGFFGIFIILSLVTYSPQDPSLFSESFSSGLITESNEIRNAVGSWGAYLSSFLFTLVGYMAYILVYWLLWPLISHFLFSRKPIDPLDTYSGLMGLKIFGWFLVLISGSTLITIFLEPGQTFLPEEGGGLVGSIISSYTLIPLSFVGSSLLFITLFLLGLTLSLEVSWTALILSLQNFFKSIGGDFGERSSEFFANIRQRQLLRKEKLERQKKVLEETIKKKEVIPPKIIEPKNELETSKRAHQEKQEEFFESKEPSKPPKLSLLDEKLAEKSSETSQSSLQHLGELVVNKLSEYGINEVKVESIQPGPVVIRLELKLPSGLKVNQISNINKDLARSLSKTSVRIVEVIEGRDTIGIEVPREDRQEVLLSEVLLSPEYDESKSPLTIALGKDISGQAVVADLGSMPHILVAGTTGSGKSVAINSMIMSILFKASPQQVRFILIDPKMLELSVYEDIPHLLCPVITDMKEASSGLRWCVNEMERRYKLMAELEVRNLNGYNKKVLNSIKAGQPIVDPLWKKEDEDDQTIPPTLEELPNIVLAVDELADLMMIVGKTAEQLIARIAQKARAAGIHMLLATQRPSVDV</sequence>
<dbReference type="Pfam" id="PF01580">
    <property type="entry name" value="FtsK_SpoIIIE"/>
    <property type="match status" value="1"/>
</dbReference>
<keyword evidence="9 15" id="KW-1133">Transmembrane helix</keyword>
<dbReference type="EMBL" id="UINC01014232">
    <property type="protein sequence ID" value="SVA60870.1"/>
    <property type="molecule type" value="Genomic_DNA"/>
</dbReference>
<dbReference type="SUPFAM" id="SSF52540">
    <property type="entry name" value="P-loop containing nucleoside triphosphate hydrolases"/>
    <property type="match status" value="1"/>
</dbReference>
<keyword evidence="13" id="KW-0175">Coiled coil</keyword>
<feature type="domain" description="FtsK" evidence="16">
    <location>
        <begin position="428"/>
        <end position="618"/>
    </location>
</feature>
<feature type="transmembrane region" description="Helical" evidence="15">
    <location>
        <begin position="26"/>
        <end position="49"/>
    </location>
</feature>
<name>A0A381X8B8_9ZZZZ</name>
<dbReference type="GO" id="GO:0007059">
    <property type="term" value="P:chromosome segregation"/>
    <property type="evidence" value="ECO:0007669"/>
    <property type="project" value="UniProtKB-KW"/>
</dbReference>
<organism evidence="17">
    <name type="scientific">marine metagenome</name>
    <dbReference type="NCBI Taxonomy" id="408172"/>
    <lineage>
        <taxon>unclassified sequences</taxon>
        <taxon>metagenomes</taxon>
        <taxon>ecological metagenomes</taxon>
    </lineage>
</organism>
<evidence type="ECO:0000256" key="5">
    <source>
        <dbReference type="ARBA" id="ARBA00022692"/>
    </source>
</evidence>
<evidence type="ECO:0000259" key="16">
    <source>
        <dbReference type="PROSITE" id="PS50901"/>
    </source>
</evidence>
<evidence type="ECO:0000256" key="6">
    <source>
        <dbReference type="ARBA" id="ARBA00022741"/>
    </source>
</evidence>
<proteinExistence type="inferred from homology"/>
<dbReference type="PANTHER" id="PTHR22683">
    <property type="entry name" value="SPORULATION PROTEIN RELATED"/>
    <property type="match status" value="1"/>
</dbReference>
<gene>
    <name evidence="17" type="ORF">METZ01_LOCUS113724</name>
</gene>
<keyword evidence="4" id="KW-0132">Cell division</keyword>
<comment type="subcellular location">
    <subcellularLocation>
        <location evidence="1">Cell membrane</location>
        <topology evidence="1">Multi-pass membrane protein</topology>
    </subcellularLocation>
</comment>
<evidence type="ECO:0000313" key="17">
    <source>
        <dbReference type="EMBL" id="SVA60870.1"/>
    </source>
</evidence>
<dbReference type="InterPro" id="IPR025199">
    <property type="entry name" value="FtsK_4TM"/>
</dbReference>